<evidence type="ECO:0000313" key="1">
    <source>
        <dbReference type="EMBL" id="MEM5291929.1"/>
    </source>
</evidence>
<comment type="caution">
    <text evidence="1">The sequence shown here is derived from an EMBL/GenBank/DDBJ whole genome shotgun (WGS) entry which is preliminary data.</text>
</comment>
<gene>
    <name evidence="1" type="ORF">V4C55_40150</name>
</gene>
<dbReference type="Gene3D" id="1.25.40.10">
    <property type="entry name" value="Tetratricopeptide repeat domain"/>
    <property type="match status" value="1"/>
</dbReference>
<dbReference type="EMBL" id="JAZHGC010000064">
    <property type="protein sequence ID" value="MEM5291929.1"/>
    <property type="molecule type" value="Genomic_DNA"/>
</dbReference>
<sequence>MMYFKNSRAPIRAAERCDELLPKHFPNAVGEIPPKDLTAFVLCALDSWRDMRTSWSNAESPSPLDEDDEQHFVGRRVEQNARALQFLTARDIATTPELVAQFVREWQPSARYPELDVENYFAAQKCGSTGSEAYCEYVMAVCLKTLSLPTEAQVRLIVENVHWAAPVWAERIRMRAGELACDIIAKLKENEKAEVGFRILRAVSLFNSYAKARLAQFLTKGWNRKNRQQARELVEQASEENFDADPLADSIYAELADAAITLIDSEATPKLVSSVIRILERAADRGHWKAALHLYHFYSDPSKVRDGDDPEGFYSHKVAPDEEKAQHYRRIAKAYPYAELELRAAVAEAWLASEKARMRAAASRDGNAGKEGA</sequence>
<name>A0ABU9QR11_9BURK</name>
<dbReference type="RefSeq" id="WP_201653444.1">
    <property type="nucleotide sequence ID" value="NZ_CAJHCS010000018.1"/>
</dbReference>
<accession>A0ABU9QR11</accession>
<keyword evidence="2" id="KW-1185">Reference proteome</keyword>
<proteinExistence type="predicted"/>
<dbReference type="InterPro" id="IPR011990">
    <property type="entry name" value="TPR-like_helical_dom_sf"/>
</dbReference>
<organism evidence="1 2">
    <name type="scientific">Paraburkholderia sabiae</name>
    <dbReference type="NCBI Taxonomy" id="273251"/>
    <lineage>
        <taxon>Bacteria</taxon>
        <taxon>Pseudomonadati</taxon>
        <taxon>Pseudomonadota</taxon>
        <taxon>Betaproteobacteria</taxon>
        <taxon>Burkholderiales</taxon>
        <taxon>Burkholderiaceae</taxon>
        <taxon>Paraburkholderia</taxon>
    </lineage>
</organism>
<evidence type="ECO:0000313" key="2">
    <source>
        <dbReference type="Proteomes" id="UP001494588"/>
    </source>
</evidence>
<dbReference type="Proteomes" id="UP001494588">
    <property type="component" value="Unassembled WGS sequence"/>
</dbReference>
<protein>
    <submittedName>
        <fullName evidence="1">Uncharacterized protein</fullName>
    </submittedName>
</protein>
<reference evidence="1 2" key="1">
    <citation type="submission" date="2024-01" db="EMBL/GenBank/DDBJ databases">
        <title>The diversity of rhizobia nodulating Mimosa spp. in eleven states of Brazil covering several biomes is determined by host plant, location, and edaphic factors.</title>
        <authorList>
            <person name="Rouws L."/>
            <person name="Barauna A."/>
            <person name="Beukes C."/>
            <person name="De Faria S.M."/>
            <person name="Gross E."/>
            <person name="Dos Reis Junior F.B."/>
            <person name="Simon M."/>
            <person name="Maluk M."/>
            <person name="Odee D.W."/>
            <person name="Kenicer G."/>
            <person name="Young J.P.W."/>
            <person name="Reis V.M."/>
            <person name="Zilli J."/>
            <person name="James E.K."/>
        </authorList>
    </citation>
    <scope>NUCLEOTIDE SEQUENCE [LARGE SCALE GENOMIC DNA]</scope>
    <source>
        <strain evidence="1 2">JPY77</strain>
    </source>
</reference>